<dbReference type="AlphaFoldDB" id="A0A9X4BSF3"/>
<dbReference type="Proteomes" id="UP001140230">
    <property type="component" value="Unassembled WGS sequence"/>
</dbReference>
<comment type="caution">
    <text evidence="1">The sequence shown here is derived from an EMBL/GenBank/DDBJ whole genome shotgun (WGS) entry which is preliminary data.</text>
</comment>
<protein>
    <submittedName>
        <fullName evidence="1">GTPase</fullName>
    </submittedName>
</protein>
<accession>A0A9X4BSF3</accession>
<sequence>MDRARLRKLMPSLVAGHLPRNARNYYYRVYDDQPHFSSFGMPVDPRPFQGTVIDKTDDALIIKTSRVAFAAVDREMATLDPEAGTKVDVVPYARRDFDGSRIDAAVEETHQTHEGHRYTVCTVAVGGRDVRLPLPASRCFQLADLIEQIEQMIAPDGLRKIVHLLVDAGATAFTCVDPEPEAIVDTPPEIAFDVDTAKFRGRVAIVYDRALDLYAVDLRRDDTVLKRVELVDFTTLGTTLADLIDDGHWRRIQISIVGRARKRTLH</sequence>
<evidence type="ECO:0000313" key="1">
    <source>
        <dbReference type="EMBL" id="MDC8638734.1"/>
    </source>
</evidence>
<dbReference type="EMBL" id="JANWTP010000040">
    <property type="protein sequence ID" value="MDC8638734.1"/>
    <property type="molecule type" value="Genomic_DNA"/>
</dbReference>
<dbReference type="RefSeq" id="WP_104549236.1">
    <property type="nucleotide sequence ID" value="NZ_CP168173.1"/>
</dbReference>
<evidence type="ECO:0000313" key="2">
    <source>
        <dbReference type="Proteomes" id="UP001140230"/>
    </source>
</evidence>
<reference evidence="1" key="2">
    <citation type="submission" date="2022-08" db="EMBL/GenBank/DDBJ databases">
        <authorList>
            <person name="Iruegas-Bocardo F."/>
            <person name="Weisberg A.J."/>
            <person name="Riutta E.R."/>
            <person name="Kilday K."/>
            <person name="Bonkowski J.C."/>
            <person name="Creswell T."/>
            <person name="Daughtrey M.L."/>
            <person name="Rane K."/>
            <person name="Grunwald N.J."/>
            <person name="Chang J.H."/>
            <person name="Putnam M.L."/>
        </authorList>
    </citation>
    <scope>NUCLEOTIDE SEQUENCE</scope>
    <source>
        <strain evidence="1">22-338</strain>
    </source>
</reference>
<reference evidence="1" key="1">
    <citation type="journal article" date="2022" name="Phytopathology">
        <title>Whole genome sequencing-based tracing of a 2022 introduction and outbreak of Xanthomonas hortorum pv. pelargonii.</title>
        <authorList>
            <person name="Iruegas Bocardo F."/>
            <person name="Weisberg A.J."/>
            <person name="Riutta E.R."/>
            <person name="Kilday K.B."/>
            <person name="Bonkowski J.C."/>
            <person name="Creswell T.C."/>
            <person name="Daughtrey M."/>
            <person name="Rane K.K."/>
            <person name="Grunwald N.J."/>
            <person name="Chang J.H."/>
            <person name="Putnam M."/>
        </authorList>
    </citation>
    <scope>NUCLEOTIDE SEQUENCE</scope>
    <source>
        <strain evidence="1">22-338</strain>
    </source>
</reference>
<organism evidence="1 2">
    <name type="scientific">Xanthomonas hortorum pv. hederae</name>
    <dbReference type="NCBI Taxonomy" id="453603"/>
    <lineage>
        <taxon>Bacteria</taxon>
        <taxon>Pseudomonadati</taxon>
        <taxon>Pseudomonadota</taxon>
        <taxon>Gammaproteobacteria</taxon>
        <taxon>Lysobacterales</taxon>
        <taxon>Lysobacteraceae</taxon>
        <taxon>Xanthomonas</taxon>
    </lineage>
</organism>
<gene>
    <name evidence="1" type="ORF">NY667_13155</name>
</gene>
<name>A0A9X4BSF3_9XANT</name>
<proteinExistence type="predicted"/>